<name>A0A1V9XRX4_9ACAR</name>
<protein>
    <submittedName>
        <fullName evidence="8">Bloom syndrome protein-like</fullName>
    </submittedName>
</protein>
<dbReference type="Gene3D" id="3.40.50.300">
    <property type="entry name" value="P-loop containing nucleotide triphosphate hydrolases"/>
    <property type="match status" value="1"/>
</dbReference>
<dbReference type="InterPro" id="IPR014001">
    <property type="entry name" value="Helicase_ATP-bd"/>
</dbReference>
<evidence type="ECO:0000313" key="9">
    <source>
        <dbReference type="Proteomes" id="UP000192247"/>
    </source>
</evidence>
<keyword evidence="3" id="KW-0238">DNA-binding</keyword>
<organism evidence="8 9">
    <name type="scientific">Tropilaelaps mercedesae</name>
    <dbReference type="NCBI Taxonomy" id="418985"/>
    <lineage>
        <taxon>Eukaryota</taxon>
        <taxon>Metazoa</taxon>
        <taxon>Ecdysozoa</taxon>
        <taxon>Arthropoda</taxon>
        <taxon>Chelicerata</taxon>
        <taxon>Arachnida</taxon>
        <taxon>Acari</taxon>
        <taxon>Parasitiformes</taxon>
        <taxon>Mesostigmata</taxon>
        <taxon>Gamasina</taxon>
        <taxon>Dermanyssoidea</taxon>
        <taxon>Laelapidae</taxon>
        <taxon>Tropilaelaps</taxon>
    </lineage>
</organism>
<reference evidence="8 9" key="1">
    <citation type="journal article" date="2017" name="Gigascience">
        <title>Draft genome of the honey bee ectoparasitic mite, Tropilaelaps mercedesae, is shaped by the parasitic life history.</title>
        <authorList>
            <person name="Dong X."/>
            <person name="Armstrong S.D."/>
            <person name="Xia D."/>
            <person name="Makepeace B.L."/>
            <person name="Darby A.C."/>
            <person name="Kadowaki T."/>
        </authorList>
    </citation>
    <scope>NUCLEOTIDE SEQUENCE [LARGE SCALE GENOMIC DNA]</scope>
    <source>
        <strain evidence="8">Wuxi-XJTLU</strain>
    </source>
</reference>
<keyword evidence="2" id="KW-0378">Hydrolase</keyword>
<dbReference type="EMBL" id="MNPL01005264">
    <property type="protein sequence ID" value="OQR76132.1"/>
    <property type="molecule type" value="Genomic_DNA"/>
</dbReference>
<feature type="compositionally biased region" description="Polar residues" evidence="6">
    <location>
        <begin position="73"/>
        <end position="90"/>
    </location>
</feature>
<dbReference type="InParanoid" id="A0A1V9XRX4"/>
<feature type="domain" description="Helicase ATP-binding" evidence="7">
    <location>
        <begin position="509"/>
        <end position="645"/>
    </location>
</feature>
<dbReference type="Proteomes" id="UP000192247">
    <property type="component" value="Unassembled WGS sequence"/>
</dbReference>
<evidence type="ECO:0000256" key="5">
    <source>
        <dbReference type="ARBA" id="ARBA00023242"/>
    </source>
</evidence>
<evidence type="ECO:0000259" key="7">
    <source>
        <dbReference type="PROSITE" id="PS51192"/>
    </source>
</evidence>
<comment type="caution">
    <text evidence="8">The sequence shown here is derived from an EMBL/GenBank/DDBJ whole genome shotgun (WGS) entry which is preliminary data.</text>
</comment>
<evidence type="ECO:0000256" key="3">
    <source>
        <dbReference type="ARBA" id="ARBA00023125"/>
    </source>
</evidence>
<dbReference type="GO" id="GO:0005634">
    <property type="term" value="C:nucleus"/>
    <property type="evidence" value="ECO:0007669"/>
    <property type="project" value="TreeGrafter"/>
</dbReference>
<dbReference type="GO" id="GO:0009378">
    <property type="term" value="F:four-way junction helicase activity"/>
    <property type="evidence" value="ECO:0007669"/>
    <property type="project" value="TreeGrafter"/>
</dbReference>
<dbReference type="GO" id="GO:0005694">
    <property type="term" value="C:chromosome"/>
    <property type="evidence" value="ECO:0007669"/>
    <property type="project" value="TreeGrafter"/>
</dbReference>
<dbReference type="PANTHER" id="PTHR13710:SF153">
    <property type="entry name" value="RECQ-LIKE DNA HELICASE BLM"/>
    <property type="match status" value="1"/>
</dbReference>
<dbReference type="GO" id="GO:0005737">
    <property type="term" value="C:cytoplasm"/>
    <property type="evidence" value="ECO:0007669"/>
    <property type="project" value="TreeGrafter"/>
</dbReference>
<dbReference type="GO" id="GO:0000724">
    <property type="term" value="P:double-strand break repair via homologous recombination"/>
    <property type="evidence" value="ECO:0007669"/>
    <property type="project" value="TreeGrafter"/>
</dbReference>
<dbReference type="GO" id="GO:0043138">
    <property type="term" value="F:3'-5' DNA helicase activity"/>
    <property type="evidence" value="ECO:0007669"/>
    <property type="project" value="TreeGrafter"/>
</dbReference>
<dbReference type="GO" id="GO:0005524">
    <property type="term" value="F:ATP binding"/>
    <property type="evidence" value="ECO:0007669"/>
    <property type="project" value="InterPro"/>
</dbReference>
<feature type="region of interest" description="Disordered" evidence="6">
    <location>
        <begin position="1"/>
        <end position="92"/>
    </location>
</feature>
<feature type="non-terminal residue" evidence="8">
    <location>
        <position position="645"/>
    </location>
</feature>
<dbReference type="PROSITE" id="PS51192">
    <property type="entry name" value="HELICASE_ATP_BIND_1"/>
    <property type="match status" value="1"/>
</dbReference>
<proteinExistence type="inferred from homology"/>
<accession>A0A1V9XRX4</accession>
<dbReference type="PROSITE" id="PS00690">
    <property type="entry name" value="DEAH_ATP_HELICASE"/>
    <property type="match status" value="1"/>
</dbReference>
<dbReference type="STRING" id="418985.A0A1V9XRX4"/>
<comment type="similarity">
    <text evidence="1">Belongs to the helicase family. RecQ subfamily.</text>
</comment>
<dbReference type="InterPro" id="IPR011545">
    <property type="entry name" value="DEAD/DEAH_box_helicase_dom"/>
</dbReference>
<keyword evidence="9" id="KW-1185">Reference proteome</keyword>
<keyword evidence="5" id="KW-0539">Nucleus</keyword>
<evidence type="ECO:0000256" key="4">
    <source>
        <dbReference type="ARBA" id="ARBA00023235"/>
    </source>
</evidence>
<dbReference type="GO" id="GO:0016787">
    <property type="term" value="F:hydrolase activity"/>
    <property type="evidence" value="ECO:0007669"/>
    <property type="project" value="UniProtKB-KW"/>
</dbReference>
<dbReference type="Pfam" id="PF00270">
    <property type="entry name" value="DEAD"/>
    <property type="match status" value="1"/>
</dbReference>
<dbReference type="InterPro" id="IPR027417">
    <property type="entry name" value="P-loop_NTPase"/>
</dbReference>
<dbReference type="PANTHER" id="PTHR13710">
    <property type="entry name" value="DNA HELICASE RECQ FAMILY MEMBER"/>
    <property type="match status" value="1"/>
</dbReference>
<sequence>MSDDDSIFDELPLTPPSASETSSRITSPTKNQSSKAIANTNAIEIDSEDELFASIDDTSGHQGRAPKRPALDSLTSGGSSKRSRITNSFKNDMDDGLFDPIEDRSRLNNRVSFPKNEARFVTKILAERARSSTAELSSRLLVNEDMTNVSVEENMSGDFSKAPSSSKSSACDFDEDIDLDYETLLNGQQVKCVGQTECQSGLVNAIMKPELKLPTCRTVETKNDQIPGSCSWDSENSERFNNNARQDLKYKIKNTSESNISTLQENNAEQKTNCGHQGRQSTEQYDRELEELMQTDYTKMLVVCQELLNKGVMTPEAKVALKDHQALFRQIEKKSTPGKPTGATISEVETKNRFDCGRVEKSVLLAPLPVSIFHETETKVVPKLLIGTLVEKEMELSNQPNITAMGAFPESSPLPEPSLSNYPPLEEFDDELFNVQDDQELSPCKSNPLSFSGRQNEAQLRGKFSGDARDDGATGEFNGDTYHFSKDMREKFENFFGLKTFRHNQKQAINATLFGHDCFVLMPTGGGKSLCYQLPAMCLPGITVVVSPLKSLIHDQTSKLSALGIPAGYIMSDVSMDDGSSGNDSEIYGDLYSVEPTLKLLYVTPEKLAASKKILSALERLRQRDRLARFVIDEAHCVSQWGHDF</sequence>
<dbReference type="InterPro" id="IPR002464">
    <property type="entry name" value="DNA/RNA_helicase_DEAH_CS"/>
</dbReference>
<evidence type="ECO:0000256" key="6">
    <source>
        <dbReference type="SAM" id="MobiDB-lite"/>
    </source>
</evidence>
<dbReference type="GO" id="GO:0003677">
    <property type="term" value="F:DNA binding"/>
    <property type="evidence" value="ECO:0007669"/>
    <property type="project" value="UniProtKB-KW"/>
</dbReference>
<evidence type="ECO:0000313" key="8">
    <source>
        <dbReference type="EMBL" id="OQR76132.1"/>
    </source>
</evidence>
<evidence type="ECO:0000256" key="1">
    <source>
        <dbReference type="ARBA" id="ARBA00005446"/>
    </source>
</evidence>
<dbReference type="AlphaFoldDB" id="A0A1V9XRX4"/>
<gene>
    <name evidence="8" type="ORF">BIW11_00640</name>
</gene>
<feature type="compositionally biased region" description="Polar residues" evidence="6">
    <location>
        <begin position="16"/>
        <end position="42"/>
    </location>
</feature>
<dbReference type="SUPFAM" id="SSF52540">
    <property type="entry name" value="P-loop containing nucleoside triphosphate hydrolases"/>
    <property type="match status" value="1"/>
</dbReference>
<dbReference type="OrthoDB" id="10261556at2759"/>
<keyword evidence="4" id="KW-0413">Isomerase</keyword>
<evidence type="ECO:0000256" key="2">
    <source>
        <dbReference type="ARBA" id="ARBA00022801"/>
    </source>
</evidence>